<dbReference type="AlphaFoldDB" id="A0AAV9G9U6"/>
<dbReference type="PANTHER" id="PTHR33112:SF16">
    <property type="entry name" value="HETEROKARYON INCOMPATIBILITY DOMAIN-CONTAINING PROTEIN"/>
    <property type="match status" value="1"/>
</dbReference>
<dbReference type="Proteomes" id="UP001321760">
    <property type="component" value="Unassembled WGS sequence"/>
</dbReference>
<evidence type="ECO:0000259" key="2">
    <source>
        <dbReference type="Pfam" id="PF06985"/>
    </source>
</evidence>
<feature type="region of interest" description="Disordered" evidence="1">
    <location>
        <begin position="1"/>
        <end position="28"/>
    </location>
</feature>
<comment type="caution">
    <text evidence="3">The sequence shown here is derived from an EMBL/GenBank/DDBJ whole genome shotgun (WGS) entry which is preliminary data.</text>
</comment>
<feature type="region of interest" description="Disordered" evidence="1">
    <location>
        <begin position="43"/>
        <end position="88"/>
    </location>
</feature>
<name>A0AAV9G9U6_9PEZI</name>
<feature type="compositionally biased region" description="Basic and acidic residues" evidence="1">
    <location>
        <begin position="12"/>
        <end position="22"/>
    </location>
</feature>
<dbReference type="Pfam" id="PF06985">
    <property type="entry name" value="HET"/>
    <property type="match status" value="1"/>
</dbReference>
<organism evidence="3 4">
    <name type="scientific">Podospora aff. communis PSN243</name>
    <dbReference type="NCBI Taxonomy" id="3040156"/>
    <lineage>
        <taxon>Eukaryota</taxon>
        <taxon>Fungi</taxon>
        <taxon>Dikarya</taxon>
        <taxon>Ascomycota</taxon>
        <taxon>Pezizomycotina</taxon>
        <taxon>Sordariomycetes</taxon>
        <taxon>Sordariomycetidae</taxon>
        <taxon>Sordariales</taxon>
        <taxon>Podosporaceae</taxon>
        <taxon>Podospora</taxon>
    </lineage>
</organism>
<reference evidence="3" key="1">
    <citation type="journal article" date="2023" name="Mol. Phylogenet. Evol.">
        <title>Genome-scale phylogeny and comparative genomics of the fungal order Sordariales.</title>
        <authorList>
            <person name="Hensen N."/>
            <person name="Bonometti L."/>
            <person name="Westerberg I."/>
            <person name="Brannstrom I.O."/>
            <person name="Guillou S."/>
            <person name="Cros-Aarteil S."/>
            <person name="Calhoun S."/>
            <person name="Haridas S."/>
            <person name="Kuo A."/>
            <person name="Mondo S."/>
            <person name="Pangilinan J."/>
            <person name="Riley R."/>
            <person name="LaButti K."/>
            <person name="Andreopoulos B."/>
            <person name="Lipzen A."/>
            <person name="Chen C."/>
            <person name="Yan M."/>
            <person name="Daum C."/>
            <person name="Ng V."/>
            <person name="Clum A."/>
            <person name="Steindorff A."/>
            <person name="Ohm R.A."/>
            <person name="Martin F."/>
            <person name="Silar P."/>
            <person name="Natvig D.O."/>
            <person name="Lalanne C."/>
            <person name="Gautier V."/>
            <person name="Ament-Velasquez S.L."/>
            <person name="Kruys A."/>
            <person name="Hutchinson M.I."/>
            <person name="Powell A.J."/>
            <person name="Barry K."/>
            <person name="Miller A.N."/>
            <person name="Grigoriev I.V."/>
            <person name="Debuchy R."/>
            <person name="Gladieux P."/>
            <person name="Hiltunen Thoren M."/>
            <person name="Johannesson H."/>
        </authorList>
    </citation>
    <scope>NUCLEOTIDE SEQUENCE</scope>
    <source>
        <strain evidence="3">PSN243</strain>
    </source>
</reference>
<evidence type="ECO:0000313" key="3">
    <source>
        <dbReference type="EMBL" id="KAK4444157.1"/>
    </source>
</evidence>
<feature type="compositionally biased region" description="Basic and acidic residues" evidence="1">
    <location>
        <begin position="51"/>
        <end position="66"/>
    </location>
</feature>
<feature type="domain" description="Heterokaryon incompatibility" evidence="2">
    <location>
        <begin position="311"/>
        <end position="410"/>
    </location>
</feature>
<dbReference type="PANTHER" id="PTHR33112">
    <property type="entry name" value="DOMAIN PROTEIN, PUTATIVE-RELATED"/>
    <property type="match status" value="1"/>
</dbReference>
<evidence type="ECO:0000256" key="1">
    <source>
        <dbReference type="SAM" id="MobiDB-lite"/>
    </source>
</evidence>
<sequence>MPPGKPNSRAARAAERAEHRDSNPSPWRHFWLPYAAEQKASRLEQAVLPPKPEDDIHSDSEDDTPRRSQLWCRGPGQPEPPTIEVEDEPSLAEVSDHLLAERQNVEEIAPHQCRYCEKLLIDLRRQVAEVVLRHDQPSSGEKAGTWRATTPGHETGYSFRQAEYAASEGCLLLSSLVRHAYSNLNPGPFGPLTPESTAYQERAVRVKISMRRGAEIRFSLLTNSLGELGEFFVYTMPGTKPLSDHLGRTLPPNLAPNTPLSSARARRWLEECVQGHTKCRVFNTPYMPTRMLEISGNTHIRLVANPAVAPYATLSYCWGGDQPSKTTMERLSAYRAQIPLDALPKTIREALILTQSIGLSYLWVDGLCIIQDSDQDKSQENQLSTRIIAYTDREMVYQCLESRHRDGGDDSSVAFDSAGPFGSSYPDNTLRSVLSHLDPGNRSFADFRHPLAWFRAIEAYTARELTVSDDKLPAVAAIAEEYRLTKGSELGDYLGGLWKEDFMLQCLWTASVVASEVIKPLEYRAPSWSWASVDGSVGWVDAVQFSQERNDFEVTAQFLAVRTTLHSNQEELGRVTGGFARVLARMRRIVWRNFDSTAMFASHDGRAYEDPPEKWRDTDGADKRLHLGIDMRGEWPAESEVLCGAPRFAK</sequence>
<evidence type="ECO:0000313" key="4">
    <source>
        <dbReference type="Proteomes" id="UP001321760"/>
    </source>
</evidence>
<gene>
    <name evidence="3" type="ORF">QBC34DRAFT_442790</name>
</gene>
<protein>
    <recommendedName>
        <fullName evidence="2">Heterokaryon incompatibility domain-containing protein</fullName>
    </recommendedName>
</protein>
<keyword evidence="4" id="KW-1185">Reference proteome</keyword>
<reference evidence="3" key="2">
    <citation type="submission" date="2023-05" db="EMBL/GenBank/DDBJ databases">
        <authorList>
            <consortium name="Lawrence Berkeley National Laboratory"/>
            <person name="Steindorff A."/>
            <person name="Hensen N."/>
            <person name="Bonometti L."/>
            <person name="Westerberg I."/>
            <person name="Brannstrom I.O."/>
            <person name="Guillou S."/>
            <person name="Cros-Aarteil S."/>
            <person name="Calhoun S."/>
            <person name="Haridas S."/>
            <person name="Kuo A."/>
            <person name="Mondo S."/>
            <person name="Pangilinan J."/>
            <person name="Riley R."/>
            <person name="Labutti K."/>
            <person name="Andreopoulos B."/>
            <person name="Lipzen A."/>
            <person name="Chen C."/>
            <person name="Yanf M."/>
            <person name="Daum C."/>
            <person name="Ng V."/>
            <person name="Clum A."/>
            <person name="Ohm R."/>
            <person name="Martin F."/>
            <person name="Silar P."/>
            <person name="Natvig D."/>
            <person name="Lalanne C."/>
            <person name="Gautier V."/>
            <person name="Ament-Velasquez S.L."/>
            <person name="Kruys A."/>
            <person name="Hutchinson M.I."/>
            <person name="Powell A.J."/>
            <person name="Barry K."/>
            <person name="Miller A.N."/>
            <person name="Grigoriev I.V."/>
            <person name="Debuchy R."/>
            <person name="Gladieux P."/>
            <person name="Thoren M.H."/>
            <person name="Johannesson H."/>
        </authorList>
    </citation>
    <scope>NUCLEOTIDE SEQUENCE</scope>
    <source>
        <strain evidence="3">PSN243</strain>
    </source>
</reference>
<dbReference type="EMBL" id="MU865981">
    <property type="protein sequence ID" value="KAK4444157.1"/>
    <property type="molecule type" value="Genomic_DNA"/>
</dbReference>
<dbReference type="InterPro" id="IPR010730">
    <property type="entry name" value="HET"/>
</dbReference>
<proteinExistence type="predicted"/>
<accession>A0AAV9G9U6</accession>